<name>A0A4Y2BWM5_ARAVE</name>
<dbReference type="Proteomes" id="UP000499080">
    <property type="component" value="Unassembled WGS sequence"/>
</dbReference>
<dbReference type="AlphaFoldDB" id="A0A4Y2BWM5"/>
<comment type="caution">
    <text evidence="2">The sequence shown here is derived from an EMBL/GenBank/DDBJ whole genome shotgun (WGS) entry which is preliminary data.</text>
</comment>
<dbReference type="EMBL" id="BGPR01000122">
    <property type="protein sequence ID" value="GBL96580.1"/>
    <property type="molecule type" value="Genomic_DNA"/>
</dbReference>
<feature type="compositionally biased region" description="Low complexity" evidence="1">
    <location>
        <begin position="37"/>
        <end position="50"/>
    </location>
</feature>
<keyword evidence="3" id="KW-1185">Reference proteome</keyword>
<feature type="compositionally biased region" description="Basic and acidic residues" evidence="1">
    <location>
        <begin position="1"/>
        <end position="17"/>
    </location>
</feature>
<protein>
    <submittedName>
        <fullName evidence="2">Uncharacterized protein</fullName>
    </submittedName>
</protein>
<gene>
    <name evidence="2" type="ORF">AVEN_207764_1</name>
</gene>
<evidence type="ECO:0000313" key="2">
    <source>
        <dbReference type="EMBL" id="GBL96580.1"/>
    </source>
</evidence>
<sequence>MLLRRETKRERDRERKVGSAHPRHVQGGTERPKFARKSATTKARTRATGGTEREVHVVGCTYDRPLLLAVPISEGVDPEASSPPARRQEDQLIYPLLSASPRLVSPVDHHFNGSDTFRLLSKHLWLWYSAVEDACIMLL</sequence>
<feature type="region of interest" description="Disordered" evidence="1">
    <location>
        <begin position="1"/>
        <end position="52"/>
    </location>
</feature>
<evidence type="ECO:0000313" key="3">
    <source>
        <dbReference type="Proteomes" id="UP000499080"/>
    </source>
</evidence>
<accession>A0A4Y2BWM5</accession>
<reference evidence="2 3" key="1">
    <citation type="journal article" date="2019" name="Sci. Rep.">
        <title>Orb-weaving spider Araneus ventricosus genome elucidates the spidroin gene catalogue.</title>
        <authorList>
            <person name="Kono N."/>
            <person name="Nakamura H."/>
            <person name="Ohtoshi R."/>
            <person name="Moran D.A.P."/>
            <person name="Shinohara A."/>
            <person name="Yoshida Y."/>
            <person name="Fujiwara M."/>
            <person name="Mori M."/>
            <person name="Tomita M."/>
            <person name="Arakawa K."/>
        </authorList>
    </citation>
    <scope>NUCLEOTIDE SEQUENCE [LARGE SCALE GENOMIC DNA]</scope>
</reference>
<proteinExistence type="predicted"/>
<organism evidence="2 3">
    <name type="scientific">Araneus ventricosus</name>
    <name type="common">Orbweaver spider</name>
    <name type="synonym">Epeira ventricosa</name>
    <dbReference type="NCBI Taxonomy" id="182803"/>
    <lineage>
        <taxon>Eukaryota</taxon>
        <taxon>Metazoa</taxon>
        <taxon>Ecdysozoa</taxon>
        <taxon>Arthropoda</taxon>
        <taxon>Chelicerata</taxon>
        <taxon>Arachnida</taxon>
        <taxon>Araneae</taxon>
        <taxon>Araneomorphae</taxon>
        <taxon>Entelegynae</taxon>
        <taxon>Araneoidea</taxon>
        <taxon>Araneidae</taxon>
        <taxon>Araneus</taxon>
    </lineage>
</organism>
<evidence type="ECO:0000256" key="1">
    <source>
        <dbReference type="SAM" id="MobiDB-lite"/>
    </source>
</evidence>